<dbReference type="SUPFAM" id="SSF111369">
    <property type="entry name" value="HlyD-like secretion proteins"/>
    <property type="match status" value="2"/>
</dbReference>
<dbReference type="InterPro" id="IPR059052">
    <property type="entry name" value="HH_YbhG-like"/>
</dbReference>
<protein>
    <submittedName>
        <fullName evidence="8">Secretion protein HlyD family protein</fullName>
    </submittedName>
</protein>
<evidence type="ECO:0000259" key="7">
    <source>
        <dbReference type="Pfam" id="PF25954"/>
    </source>
</evidence>
<dbReference type="Pfam" id="PF25881">
    <property type="entry name" value="HH_YBHG"/>
    <property type="match status" value="1"/>
</dbReference>
<evidence type="ECO:0000259" key="6">
    <source>
        <dbReference type="Pfam" id="PF25881"/>
    </source>
</evidence>
<comment type="subcellular location">
    <subcellularLocation>
        <location evidence="1">Periplasm</location>
    </subcellularLocation>
</comment>
<feature type="domain" description="YbhG-like alpha-helical hairpin" evidence="6">
    <location>
        <begin position="80"/>
        <end position="209"/>
    </location>
</feature>
<evidence type="ECO:0000256" key="2">
    <source>
        <dbReference type="ARBA" id="ARBA00010602"/>
    </source>
</evidence>
<evidence type="ECO:0000256" key="3">
    <source>
        <dbReference type="ARBA" id="ARBA00022729"/>
    </source>
</evidence>
<dbReference type="GO" id="GO:0042597">
    <property type="term" value="C:periplasmic space"/>
    <property type="evidence" value="ECO:0007669"/>
    <property type="project" value="UniProtKB-SubCell"/>
</dbReference>
<evidence type="ECO:0000256" key="4">
    <source>
        <dbReference type="ARBA" id="ARBA00022764"/>
    </source>
</evidence>
<dbReference type="eggNOG" id="COG0845">
    <property type="taxonomic scope" value="Bacteria"/>
</dbReference>
<dbReference type="PANTHER" id="PTHR32347:SF29">
    <property type="entry name" value="UPF0194 MEMBRANE PROTEIN YBHG"/>
    <property type="match status" value="1"/>
</dbReference>
<sequence>MPKLPSRPVRLVLVAVMLLAAAGSGALLRLGDGRKSDAMTFYGNVDIRETMPAFEVSGRITRIAVQEGARVRRGELLATLDDTSYAAALAQAEAAMANRKATLARMLAGSRPEEIAQAKATMDALKAQADNDGRVYRRLESLSRKSAASLQDRDNARAAFRAARDQYQAARQAYLLAVKGPRAEDIAAARAAWREAAAAVALARRNLDETKLHAPADGVIEDRILEPGDMASPATPVFTIALPSPLWVRAYVPEAELGRLRPGMTASVSTDSFPGTRYRGWIGYISPTAEFTPRTIESPELRTALVYRIRVYVCDPRGQLRLGMPATVRIDKAAPATGATGCSPDHDGGQ</sequence>
<keyword evidence="4" id="KW-0574">Periplasm</keyword>
<dbReference type="Gene3D" id="2.40.50.100">
    <property type="match status" value="1"/>
</dbReference>
<accession>A5FZG5</accession>
<dbReference type="Gene3D" id="1.10.287.470">
    <property type="entry name" value="Helix hairpin bin"/>
    <property type="match status" value="1"/>
</dbReference>
<dbReference type="AlphaFoldDB" id="A5FZG5"/>
<comment type="similarity">
    <text evidence="2">Belongs to the UPF0194 family.</text>
</comment>
<dbReference type="Pfam" id="PF25954">
    <property type="entry name" value="Beta-barrel_RND_2"/>
    <property type="match status" value="1"/>
</dbReference>
<gene>
    <name evidence="8" type="ordered locus">Acry_1794</name>
</gene>
<keyword evidence="9" id="KW-1185">Reference proteome</keyword>
<keyword evidence="3" id="KW-0732">Signal</keyword>
<feature type="domain" description="CusB-like beta-barrel" evidence="7">
    <location>
        <begin position="245"/>
        <end position="332"/>
    </location>
</feature>
<dbReference type="RefSeq" id="WP_011942495.1">
    <property type="nucleotide sequence ID" value="NC_009484.1"/>
</dbReference>
<dbReference type="EMBL" id="CP000697">
    <property type="protein sequence ID" value="ABQ30997.1"/>
    <property type="molecule type" value="Genomic_DNA"/>
</dbReference>
<dbReference type="PANTHER" id="PTHR32347">
    <property type="entry name" value="EFFLUX SYSTEM COMPONENT YKNX-RELATED"/>
    <property type="match status" value="1"/>
</dbReference>
<dbReference type="Gene3D" id="2.40.30.170">
    <property type="match status" value="1"/>
</dbReference>
<dbReference type="Proteomes" id="UP000000245">
    <property type="component" value="Chromosome"/>
</dbReference>
<evidence type="ECO:0000313" key="8">
    <source>
        <dbReference type="EMBL" id="ABQ30997.1"/>
    </source>
</evidence>
<organism evidence="8 9">
    <name type="scientific">Acidiphilium cryptum (strain JF-5)</name>
    <dbReference type="NCBI Taxonomy" id="349163"/>
    <lineage>
        <taxon>Bacteria</taxon>
        <taxon>Pseudomonadati</taxon>
        <taxon>Pseudomonadota</taxon>
        <taxon>Alphaproteobacteria</taxon>
        <taxon>Acetobacterales</taxon>
        <taxon>Acidocellaceae</taxon>
        <taxon>Acidiphilium</taxon>
    </lineage>
</organism>
<evidence type="ECO:0000256" key="5">
    <source>
        <dbReference type="ARBA" id="ARBA00023054"/>
    </source>
</evidence>
<dbReference type="STRING" id="349163.Acry_1794"/>
<dbReference type="HOGENOM" id="CLU_018816_6_3_5"/>
<dbReference type="InterPro" id="IPR058792">
    <property type="entry name" value="Beta-barrel_RND_2"/>
</dbReference>
<dbReference type="KEGG" id="acr:Acry_1794"/>
<keyword evidence="5" id="KW-0175">Coiled coil</keyword>
<reference evidence="8 9" key="1">
    <citation type="submission" date="2007-05" db="EMBL/GenBank/DDBJ databases">
        <title>Complete sequence of chromosome of Acidiphilium cryptum JF-5.</title>
        <authorList>
            <consortium name="US DOE Joint Genome Institute"/>
            <person name="Copeland A."/>
            <person name="Lucas S."/>
            <person name="Lapidus A."/>
            <person name="Barry K."/>
            <person name="Detter J.C."/>
            <person name="Glavina del Rio T."/>
            <person name="Hammon N."/>
            <person name="Israni S."/>
            <person name="Dalin E."/>
            <person name="Tice H."/>
            <person name="Pitluck S."/>
            <person name="Sims D."/>
            <person name="Brettin T."/>
            <person name="Bruce D."/>
            <person name="Han C."/>
            <person name="Schmutz J."/>
            <person name="Larimer F."/>
            <person name="Land M."/>
            <person name="Hauser L."/>
            <person name="Kyrpides N."/>
            <person name="Kim E."/>
            <person name="Magnuson T."/>
            <person name="Richardson P."/>
        </authorList>
    </citation>
    <scope>NUCLEOTIDE SEQUENCE [LARGE SCALE GENOMIC DNA]</scope>
    <source>
        <strain evidence="8 9">JF-5</strain>
    </source>
</reference>
<evidence type="ECO:0000313" key="9">
    <source>
        <dbReference type="Proteomes" id="UP000000245"/>
    </source>
</evidence>
<proteinExistence type="inferred from homology"/>
<dbReference type="InterPro" id="IPR050465">
    <property type="entry name" value="UPF0194_transport"/>
</dbReference>
<evidence type="ECO:0000256" key="1">
    <source>
        <dbReference type="ARBA" id="ARBA00004418"/>
    </source>
</evidence>
<name>A5FZG5_ACICJ</name>